<comment type="catalytic activity">
    <reaction evidence="1">
        <text>AMP + H2O = D-ribose 5-phosphate + adenine</text>
        <dbReference type="Rhea" id="RHEA:20129"/>
        <dbReference type="ChEBI" id="CHEBI:15377"/>
        <dbReference type="ChEBI" id="CHEBI:16708"/>
        <dbReference type="ChEBI" id="CHEBI:78346"/>
        <dbReference type="ChEBI" id="CHEBI:456215"/>
        <dbReference type="EC" id="3.2.2.4"/>
    </reaction>
</comment>
<name>A0ABV4CWC2_9BACT</name>
<dbReference type="EMBL" id="JBCLPP010000022">
    <property type="protein sequence ID" value="MEY8245683.1"/>
    <property type="molecule type" value="Genomic_DNA"/>
</dbReference>
<dbReference type="InterPro" id="IPR005269">
    <property type="entry name" value="LOG"/>
</dbReference>
<evidence type="ECO:0000313" key="4">
    <source>
        <dbReference type="EMBL" id="MEY8245683.1"/>
    </source>
</evidence>
<evidence type="ECO:0000256" key="2">
    <source>
        <dbReference type="ARBA" id="ARBA00006763"/>
    </source>
</evidence>
<accession>A0ABV4CWC2</accession>
<comment type="similarity">
    <text evidence="2 3">Belongs to the LOG family.</text>
</comment>
<reference evidence="4 5" key="1">
    <citation type="submission" date="2024-03" db="EMBL/GenBank/DDBJ databases">
        <title>Mouse gut bacterial collection (mGBC) of GemPharmatech.</title>
        <authorList>
            <person name="He Y."/>
            <person name="Dong L."/>
            <person name="Wu D."/>
            <person name="Gao X."/>
            <person name="Lin Z."/>
        </authorList>
    </citation>
    <scope>NUCLEOTIDE SEQUENCE [LARGE SCALE GENOMIC DNA]</scope>
    <source>
        <strain evidence="4 5">54-13</strain>
    </source>
</reference>
<evidence type="ECO:0000313" key="5">
    <source>
        <dbReference type="Proteomes" id="UP001565200"/>
    </source>
</evidence>
<dbReference type="EC" id="3.2.2.n1" evidence="3"/>
<comment type="caution">
    <text evidence="4">The sequence shown here is derived from an EMBL/GenBank/DDBJ whole genome shotgun (WGS) entry which is preliminary data.</text>
</comment>
<dbReference type="SUPFAM" id="SSF102405">
    <property type="entry name" value="MCP/YpsA-like"/>
    <property type="match status" value="1"/>
</dbReference>
<dbReference type="InterPro" id="IPR031100">
    <property type="entry name" value="LOG_fam"/>
</dbReference>
<keyword evidence="5" id="KW-1185">Reference proteome</keyword>
<dbReference type="PANTHER" id="PTHR31223:SF70">
    <property type="entry name" value="LOG FAMILY PROTEIN YJL055W"/>
    <property type="match status" value="1"/>
</dbReference>
<proteinExistence type="inferred from homology"/>
<gene>
    <name evidence="4" type="ORF">AAK873_08680</name>
</gene>
<dbReference type="Gene3D" id="3.40.50.450">
    <property type="match status" value="1"/>
</dbReference>
<dbReference type="NCBIfam" id="TIGR00730">
    <property type="entry name" value="Rossman fold protein, TIGR00730 family"/>
    <property type="match status" value="1"/>
</dbReference>
<sequence>MESKGIVIYGASSCDIEPRYMEWARATGRAIARSGFTLVSGGGRGGLMAAAIDGAKEAGGRTVGVLPDFMMKRGWNHRGLDSTLITTSMHERKKTMADLSCGAIALPGGVGTLDELFEIITWRQLGLYEGNVVIANAYGFYDMLLAHLKHTDSERFMRAHGLWTVAETPEEAVRAVSADLTIYDIGDKY</sequence>
<dbReference type="PANTHER" id="PTHR31223">
    <property type="entry name" value="LOG FAMILY PROTEIN YJL055W"/>
    <property type="match status" value="1"/>
</dbReference>
<dbReference type="RefSeq" id="WP_121698027.1">
    <property type="nucleotide sequence ID" value="NZ_JBCLPP010000022.1"/>
</dbReference>
<dbReference type="Pfam" id="PF03641">
    <property type="entry name" value="Lysine_decarbox"/>
    <property type="match status" value="1"/>
</dbReference>
<organism evidence="4 5">
    <name type="scientific">Heminiphilus faecis</name>
    <dbReference type="NCBI Taxonomy" id="2601703"/>
    <lineage>
        <taxon>Bacteria</taxon>
        <taxon>Pseudomonadati</taxon>
        <taxon>Bacteroidota</taxon>
        <taxon>Bacteroidia</taxon>
        <taxon>Bacteroidales</taxon>
        <taxon>Muribaculaceae</taxon>
        <taxon>Heminiphilus</taxon>
    </lineage>
</organism>
<keyword evidence="3" id="KW-0203">Cytokinin biosynthesis</keyword>
<keyword evidence="3" id="KW-0378">Hydrolase</keyword>
<protein>
    <recommendedName>
        <fullName evidence="3">Cytokinin riboside 5'-monophosphate phosphoribohydrolase</fullName>
        <ecNumber evidence="3">3.2.2.n1</ecNumber>
    </recommendedName>
</protein>
<evidence type="ECO:0000256" key="3">
    <source>
        <dbReference type="RuleBase" id="RU363015"/>
    </source>
</evidence>
<dbReference type="Proteomes" id="UP001565200">
    <property type="component" value="Unassembled WGS sequence"/>
</dbReference>
<evidence type="ECO:0000256" key="1">
    <source>
        <dbReference type="ARBA" id="ARBA00000274"/>
    </source>
</evidence>